<keyword evidence="1" id="KW-0547">Nucleotide-binding</keyword>
<dbReference type="SMART" id="SM00797">
    <property type="entry name" value="AHS2"/>
    <property type="match status" value="1"/>
</dbReference>
<dbReference type="InterPro" id="IPR003778">
    <property type="entry name" value="CT_A_B"/>
</dbReference>
<gene>
    <name evidence="5" type="ORF">CRU90_07360</name>
</gene>
<dbReference type="PANTHER" id="PTHR43309">
    <property type="entry name" value="5-OXOPROLINASE SUBUNIT C"/>
    <property type="match status" value="1"/>
</dbReference>
<sequence length="312" mass="35463">MSFEIINSPILATIQDKGRFGFSFLGVSNSGCSDEFAYFWANKLLKNSLDTNILEISFSNFIIEAKKDTQISITGANCEFFINEQQKEIWQSYNIKKGDIIKIGKILSGNLVYLAVLGGFDIKKEFGSNSTTIKEKLGGLDGDKLKKGDILPYKNRVCNYTMRLKKEFIPNYEEDLTLRVIFSYQEEYFSKEEKDKFLNSTYFVTNEFNKMAYKLKGTPIKCQIDGIISEAIAFGSIQIPKDGQPIVLLKQRQTIGGYPKIGVVLNIDCFKLSQARINTKIRFKEISYEEALDKSKSFSKSFFDSSADLKKS</sequence>
<evidence type="ECO:0000256" key="1">
    <source>
        <dbReference type="ARBA" id="ARBA00022741"/>
    </source>
</evidence>
<dbReference type="GO" id="GO:0005524">
    <property type="term" value="F:ATP binding"/>
    <property type="evidence" value="ECO:0007669"/>
    <property type="project" value="UniProtKB-KW"/>
</dbReference>
<dbReference type="AlphaFoldDB" id="A0A4Q0ZEL2"/>
<name>A0A4Q0ZEL2_9BACT</name>
<comment type="caution">
    <text evidence="5">The sequence shown here is derived from an EMBL/GenBank/DDBJ whole genome shotgun (WGS) entry which is preliminary data.</text>
</comment>
<reference evidence="5 6" key="1">
    <citation type="submission" date="2017-10" db="EMBL/GenBank/DDBJ databases">
        <title>Genomics of the genus Arcobacter.</title>
        <authorList>
            <person name="Perez-Cataluna A."/>
            <person name="Figueras M.J."/>
        </authorList>
    </citation>
    <scope>NUCLEOTIDE SEQUENCE [LARGE SCALE GENOMIC DNA]</scope>
    <source>
        <strain evidence="5 6">F26</strain>
    </source>
</reference>
<keyword evidence="2" id="KW-0378">Hydrolase</keyword>
<keyword evidence="3" id="KW-0067">ATP-binding</keyword>
<protein>
    <submittedName>
        <fullName evidence="5">Urea amidolyase</fullName>
    </submittedName>
</protein>
<evidence type="ECO:0000313" key="6">
    <source>
        <dbReference type="Proteomes" id="UP000290870"/>
    </source>
</evidence>
<dbReference type="NCBIfam" id="TIGR00724">
    <property type="entry name" value="urea_amlyse_rel"/>
    <property type="match status" value="1"/>
</dbReference>
<dbReference type="OrthoDB" id="9768696at2"/>
<dbReference type="RefSeq" id="WP_128986639.1">
    <property type="nucleotide sequence ID" value="NZ_PDJZ01000006.1"/>
</dbReference>
<proteinExistence type="predicted"/>
<dbReference type="InterPro" id="IPR029000">
    <property type="entry name" value="Cyclophilin-like_dom_sf"/>
</dbReference>
<keyword evidence="5" id="KW-0456">Lyase</keyword>
<dbReference type="GO" id="GO:0016829">
    <property type="term" value="F:lyase activity"/>
    <property type="evidence" value="ECO:0007669"/>
    <property type="project" value="UniProtKB-KW"/>
</dbReference>
<feature type="domain" description="Carboxyltransferase" evidence="4">
    <location>
        <begin position="24"/>
        <end position="301"/>
    </location>
</feature>
<evidence type="ECO:0000259" key="4">
    <source>
        <dbReference type="SMART" id="SM00797"/>
    </source>
</evidence>
<dbReference type="PANTHER" id="PTHR43309:SF5">
    <property type="entry name" value="5-OXOPROLINASE SUBUNIT C"/>
    <property type="match status" value="1"/>
</dbReference>
<organism evidence="5 6">
    <name type="scientific">Arcobacter cloacae</name>
    <dbReference type="NCBI Taxonomy" id="1054034"/>
    <lineage>
        <taxon>Bacteria</taxon>
        <taxon>Pseudomonadati</taxon>
        <taxon>Campylobacterota</taxon>
        <taxon>Epsilonproteobacteria</taxon>
        <taxon>Campylobacterales</taxon>
        <taxon>Arcobacteraceae</taxon>
        <taxon>Arcobacter</taxon>
    </lineage>
</organism>
<accession>A0A4Q0ZEL2</accession>
<dbReference type="InterPro" id="IPR052708">
    <property type="entry name" value="PxpC"/>
</dbReference>
<dbReference type="Pfam" id="PF02626">
    <property type="entry name" value="CT_A_B"/>
    <property type="match status" value="1"/>
</dbReference>
<dbReference type="Gene3D" id="2.40.100.10">
    <property type="entry name" value="Cyclophilin-like"/>
    <property type="match status" value="1"/>
</dbReference>
<evidence type="ECO:0000313" key="5">
    <source>
        <dbReference type="EMBL" id="RXJ84210.1"/>
    </source>
</evidence>
<evidence type="ECO:0000256" key="2">
    <source>
        <dbReference type="ARBA" id="ARBA00022801"/>
    </source>
</evidence>
<dbReference type="SUPFAM" id="SSF50891">
    <property type="entry name" value="Cyclophilin-like"/>
    <property type="match status" value="1"/>
</dbReference>
<evidence type="ECO:0000256" key="3">
    <source>
        <dbReference type="ARBA" id="ARBA00022840"/>
    </source>
</evidence>
<dbReference type="Proteomes" id="UP000290870">
    <property type="component" value="Unassembled WGS sequence"/>
</dbReference>
<dbReference type="GO" id="GO:0016787">
    <property type="term" value="F:hydrolase activity"/>
    <property type="evidence" value="ECO:0007669"/>
    <property type="project" value="UniProtKB-KW"/>
</dbReference>
<dbReference type="EMBL" id="PDJZ01000006">
    <property type="protein sequence ID" value="RXJ84210.1"/>
    <property type="molecule type" value="Genomic_DNA"/>
</dbReference>